<dbReference type="RefSeq" id="WP_346755918.1">
    <property type="nucleotide sequence ID" value="NZ_JAUJEB010000001.1"/>
</dbReference>
<organism evidence="1 2">
    <name type="scientific">Agaribacillus aureus</name>
    <dbReference type="NCBI Taxonomy" id="3051825"/>
    <lineage>
        <taxon>Bacteria</taxon>
        <taxon>Pseudomonadati</taxon>
        <taxon>Bacteroidota</taxon>
        <taxon>Cytophagia</taxon>
        <taxon>Cytophagales</taxon>
        <taxon>Splendidivirgaceae</taxon>
        <taxon>Agaribacillus</taxon>
    </lineage>
</organism>
<evidence type="ECO:0008006" key="3">
    <source>
        <dbReference type="Google" id="ProtNLM"/>
    </source>
</evidence>
<evidence type="ECO:0000313" key="2">
    <source>
        <dbReference type="Proteomes" id="UP001172083"/>
    </source>
</evidence>
<dbReference type="EMBL" id="JAUJEB010000001">
    <property type="protein sequence ID" value="MDN5210575.1"/>
    <property type="molecule type" value="Genomic_DNA"/>
</dbReference>
<reference evidence="1" key="1">
    <citation type="submission" date="2023-06" db="EMBL/GenBank/DDBJ databases">
        <title>Genomic of Agaribacillus aureum.</title>
        <authorList>
            <person name="Wang G."/>
        </authorList>
    </citation>
    <scope>NUCLEOTIDE SEQUENCE</scope>
    <source>
        <strain evidence="1">BMA12</strain>
    </source>
</reference>
<accession>A0ABT8L162</accession>
<keyword evidence="2" id="KW-1185">Reference proteome</keyword>
<dbReference type="Proteomes" id="UP001172083">
    <property type="component" value="Unassembled WGS sequence"/>
</dbReference>
<proteinExistence type="predicted"/>
<protein>
    <recommendedName>
        <fullName evidence="3">IrrE N-terminal-like domain-containing protein</fullName>
    </recommendedName>
</protein>
<comment type="caution">
    <text evidence="1">The sequence shown here is derived from an EMBL/GenBank/DDBJ whole genome shotgun (WGS) entry which is preliminary data.</text>
</comment>
<gene>
    <name evidence="1" type="ORF">QQ020_00910</name>
</gene>
<name>A0ABT8L162_9BACT</name>
<sequence>MILCIGLMILGCSQDDVEEVVEPVTFPNVDAQLVPYFERFQQEAAARGISVNLATADIEGVIEEIDEQHVAGQCSYGRFSNPRLVTIDATFWRRSSNSFKEFIVFHELGHCYLNRGHLESSFSNGVCTSIMRSGTGNCFDNYNQNTRNYYLDELFEPDLAR</sequence>
<evidence type="ECO:0000313" key="1">
    <source>
        <dbReference type="EMBL" id="MDN5210575.1"/>
    </source>
</evidence>